<evidence type="ECO:0000313" key="2">
    <source>
        <dbReference type="EMBL" id="CUS32200.1"/>
    </source>
</evidence>
<evidence type="ECO:0000313" key="3">
    <source>
        <dbReference type="Proteomes" id="UP000199032"/>
    </source>
</evidence>
<keyword evidence="3" id="KW-1185">Reference proteome</keyword>
<accession>A0A0S4L6J9</accession>
<proteinExistence type="predicted"/>
<dbReference type="EMBL" id="CZQA01000001">
    <property type="protein sequence ID" value="CUS32200.1"/>
    <property type="molecule type" value="Genomic_DNA"/>
</dbReference>
<organism evidence="2 3">
    <name type="scientific">Candidatus Nitrospira nitrosa</name>
    <dbReference type="NCBI Taxonomy" id="1742972"/>
    <lineage>
        <taxon>Bacteria</taxon>
        <taxon>Pseudomonadati</taxon>
        <taxon>Nitrospirota</taxon>
        <taxon>Nitrospiria</taxon>
        <taxon>Nitrospirales</taxon>
        <taxon>Nitrospiraceae</taxon>
        <taxon>Nitrospira</taxon>
    </lineage>
</organism>
<dbReference type="RefSeq" id="WP_090743225.1">
    <property type="nucleotide sequence ID" value="NZ_CZQA01000001.1"/>
</dbReference>
<feature type="compositionally biased region" description="Polar residues" evidence="1">
    <location>
        <begin position="10"/>
        <end position="22"/>
    </location>
</feature>
<dbReference type="STRING" id="1742972.COMA1_10498"/>
<gene>
    <name evidence="2" type="ORF">COMA1_10498</name>
</gene>
<protein>
    <submittedName>
        <fullName evidence="2">Uncharacterized protein</fullName>
    </submittedName>
</protein>
<dbReference type="Proteomes" id="UP000199032">
    <property type="component" value="Unassembled WGS sequence"/>
</dbReference>
<reference evidence="2 3" key="1">
    <citation type="submission" date="2015-10" db="EMBL/GenBank/DDBJ databases">
        <authorList>
            <person name="Gilbert D.G."/>
        </authorList>
    </citation>
    <scope>NUCLEOTIDE SEQUENCE [LARGE SCALE GENOMIC DNA]</scope>
    <source>
        <strain evidence="2">COMA1</strain>
    </source>
</reference>
<evidence type="ECO:0000256" key="1">
    <source>
        <dbReference type="SAM" id="MobiDB-lite"/>
    </source>
</evidence>
<feature type="region of interest" description="Disordered" evidence="1">
    <location>
        <begin position="1"/>
        <end position="22"/>
    </location>
</feature>
<name>A0A0S4L6J9_9BACT</name>
<sequence length="93" mass="10258">MARSIPPSEQPNTPASSDNPGNQAWEVELLRVLVSRKGTQVEAQWAIHPQLKQDLLPAEWQEVMDLMAKATDIVGERFSKALADVDPIRPGNA</sequence>
<dbReference type="AlphaFoldDB" id="A0A0S4L6J9"/>
<dbReference type="OrthoDB" id="9797974at2"/>